<dbReference type="EMBL" id="MKHE01000033">
    <property type="protein sequence ID" value="OWK00134.1"/>
    <property type="molecule type" value="Genomic_DNA"/>
</dbReference>
<evidence type="ECO:0000256" key="6">
    <source>
        <dbReference type="ARBA" id="ARBA00022989"/>
    </source>
</evidence>
<dbReference type="Proteomes" id="UP000242450">
    <property type="component" value="Chromosome 33"/>
</dbReference>
<dbReference type="OrthoDB" id="756301at2759"/>
<dbReference type="Gene3D" id="1.50.40.10">
    <property type="entry name" value="Mitochondrial carrier domain"/>
    <property type="match status" value="1"/>
</dbReference>
<comment type="caution">
    <text evidence="8">The sequence shown here is derived from an EMBL/GenBank/DDBJ whole genome shotgun (WGS) entry which is preliminary data.</text>
</comment>
<organism evidence="8 9">
    <name type="scientific">Cervus elaphus hippelaphus</name>
    <name type="common">European red deer</name>
    <dbReference type="NCBI Taxonomy" id="46360"/>
    <lineage>
        <taxon>Eukaryota</taxon>
        <taxon>Metazoa</taxon>
        <taxon>Chordata</taxon>
        <taxon>Craniata</taxon>
        <taxon>Vertebrata</taxon>
        <taxon>Euteleostomi</taxon>
        <taxon>Mammalia</taxon>
        <taxon>Eutheria</taxon>
        <taxon>Laurasiatheria</taxon>
        <taxon>Artiodactyla</taxon>
        <taxon>Ruminantia</taxon>
        <taxon>Pecora</taxon>
        <taxon>Cervidae</taxon>
        <taxon>Cervinae</taxon>
        <taxon>Cervus</taxon>
    </lineage>
</organism>
<proteinExistence type="inferred from homology"/>
<evidence type="ECO:0000256" key="3">
    <source>
        <dbReference type="ARBA" id="ARBA00022448"/>
    </source>
</evidence>
<dbReference type="InterPro" id="IPR018108">
    <property type="entry name" value="MCP_transmembrane"/>
</dbReference>
<dbReference type="InterPro" id="IPR023395">
    <property type="entry name" value="MCP_dom_sf"/>
</dbReference>
<dbReference type="GO" id="GO:0016020">
    <property type="term" value="C:membrane"/>
    <property type="evidence" value="ECO:0007669"/>
    <property type="project" value="UniProtKB-SubCell"/>
</dbReference>
<sequence length="146" mass="16261">MSLSALNWKPFVYRGLTSTLTEFSKFPVDLTKTRLQIQDQKNDADFKQINEDRQRGRPEGTVFEEYPAMLHQASCGTIKIGTYQSLKRLFVKCPGDETLLINVVCGILSGVISSTISIPANVLKIQMATQNNTVQGGIIGDFINIY</sequence>
<dbReference type="Pfam" id="PF00153">
    <property type="entry name" value="Mito_carr"/>
    <property type="match status" value="1"/>
</dbReference>
<keyword evidence="7" id="KW-0472">Membrane</keyword>
<reference evidence="8 9" key="1">
    <citation type="journal article" date="2018" name="Mol. Genet. Genomics">
        <title>The red deer Cervus elaphus genome CerEla1.0: sequencing, annotating, genes, and chromosomes.</title>
        <authorList>
            <person name="Bana N.A."/>
            <person name="Nyiri A."/>
            <person name="Nagy J."/>
            <person name="Frank K."/>
            <person name="Nagy T."/>
            <person name="Steger V."/>
            <person name="Schiller M."/>
            <person name="Lakatos P."/>
            <person name="Sugar L."/>
            <person name="Horn P."/>
            <person name="Barta E."/>
            <person name="Orosz L."/>
        </authorList>
    </citation>
    <scope>NUCLEOTIDE SEQUENCE [LARGE SCALE GENOMIC DNA]</scope>
    <source>
        <strain evidence="8">Hungarian</strain>
    </source>
</reference>
<evidence type="ECO:0000256" key="7">
    <source>
        <dbReference type="ARBA" id="ARBA00023136"/>
    </source>
</evidence>
<accession>A0A212C2Q2</accession>
<evidence type="ECO:0000256" key="4">
    <source>
        <dbReference type="ARBA" id="ARBA00022692"/>
    </source>
</evidence>
<comment type="similarity">
    <text evidence="2">Belongs to the mitochondrial carrier (TC 2.A.29) family.</text>
</comment>
<comment type="subcellular location">
    <subcellularLocation>
        <location evidence="1">Membrane</location>
        <topology evidence="1">Multi-pass membrane protein</topology>
    </subcellularLocation>
</comment>
<keyword evidence="3" id="KW-0813">Transport</keyword>
<dbReference type="InterPro" id="IPR050391">
    <property type="entry name" value="Mito_Metabolite_Transporter"/>
</dbReference>
<evidence type="ECO:0008006" key="10">
    <source>
        <dbReference type="Google" id="ProtNLM"/>
    </source>
</evidence>
<keyword evidence="4" id="KW-0812">Transmembrane</keyword>
<gene>
    <name evidence="8" type="ORF">Celaphus_00015957</name>
</gene>
<name>A0A212C2Q2_CEREH</name>
<protein>
    <recommendedName>
        <fullName evidence="10">SLC25A30</fullName>
    </recommendedName>
</protein>
<dbReference type="SUPFAM" id="SSF103506">
    <property type="entry name" value="Mitochondrial carrier"/>
    <property type="match status" value="1"/>
</dbReference>
<dbReference type="PANTHER" id="PTHR45618">
    <property type="entry name" value="MITOCHONDRIAL DICARBOXYLATE CARRIER-RELATED"/>
    <property type="match status" value="1"/>
</dbReference>
<keyword evidence="9" id="KW-1185">Reference proteome</keyword>
<keyword evidence="5" id="KW-0677">Repeat</keyword>
<evidence type="ECO:0000256" key="5">
    <source>
        <dbReference type="ARBA" id="ARBA00022737"/>
    </source>
</evidence>
<dbReference type="AlphaFoldDB" id="A0A212C2Q2"/>
<keyword evidence="6" id="KW-1133">Transmembrane helix</keyword>
<evidence type="ECO:0000313" key="8">
    <source>
        <dbReference type="EMBL" id="OWK00134.1"/>
    </source>
</evidence>
<evidence type="ECO:0000256" key="1">
    <source>
        <dbReference type="ARBA" id="ARBA00004141"/>
    </source>
</evidence>
<evidence type="ECO:0000313" key="9">
    <source>
        <dbReference type="Proteomes" id="UP000242450"/>
    </source>
</evidence>
<evidence type="ECO:0000256" key="2">
    <source>
        <dbReference type="ARBA" id="ARBA00006375"/>
    </source>
</evidence>